<evidence type="ECO:0000256" key="1">
    <source>
        <dbReference type="SAM" id="Phobius"/>
    </source>
</evidence>
<evidence type="ECO:0000313" key="2">
    <source>
        <dbReference type="EMBL" id="KKU06742.1"/>
    </source>
</evidence>
<dbReference type="EMBL" id="LCKW01000043">
    <property type="protein sequence ID" value="KKU06742.1"/>
    <property type="molecule type" value="Genomic_DNA"/>
</dbReference>
<keyword evidence="1" id="KW-1133">Transmembrane helix</keyword>
<dbReference type="STRING" id="1618993.UX09_C0043G0009"/>
<dbReference type="Proteomes" id="UP000034354">
    <property type="component" value="Unassembled WGS sequence"/>
</dbReference>
<accession>A0A0G1MF87</accession>
<evidence type="ECO:0008006" key="4">
    <source>
        <dbReference type="Google" id="ProtNLM"/>
    </source>
</evidence>
<gene>
    <name evidence="2" type="ORF">UX09_C0043G0009</name>
</gene>
<feature type="transmembrane region" description="Helical" evidence="1">
    <location>
        <begin position="148"/>
        <end position="170"/>
    </location>
</feature>
<name>A0A0G1MF87_9BACT</name>
<keyword evidence="1" id="KW-0472">Membrane</keyword>
<proteinExistence type="predicted"/>
<organism evidence="2 3">
    <name type="scientific">Candidatus Uhrbacteria bacterium GW2011_GWE2_45_35</name>
    <dbReference type="NCBI Taxonomy" id="1618993"/>
    <lineage>
        <taxon>Bacteria</taxon>
        <taxon>Candidatus Uhriibacteriota</taxon>
    </lineage>
</organism>
<reference evidence="2 3" key="1">
    <citation type="journal article" date="2015" name="Nature">
        <title>rRNA introns, odd ribosomes, and small enigmatic genomes across a large radiation of phyla.</title>
        <authorList>
            <person name="Brown C.T."/>
            <person name="Hug L.A."/>
            <person name="Thomas B.C."/>
            <person name="Sharon I."/>
            <person name="Castelle C.J."/>
            <person name="Singh A."/>
            <person name="Wilkins M.J."/>
            <person name="Williams K.H."/>
            <person name="Banfield J.F."/>
        </authorList>
    </citation>
    <scope>NUCLEOTIDE SEQUENCE [LARGE SCALE GENOMIC DNA]</scope>
</reference>
<sequence>MKEKVFSALVCGYGVPKNILNDKNYHTYLTQIFNFLFDRFANTSGTVVLSGGATDCFPPFKRTEAREMKKWFDQKIRIVQKETGQKIPWAFILDNKALSTVENILYFKPLAKNKIFIFAEKTRAERIKKISKKIFKNKVNYHRLRRWLVGWIRATLIESVGWLLVFWHIAGGLLRESI</sequence>
<keyword evidence="1" id="KW-0812">Transmembrane</keyword>
<protein>
    <recommendedName>
        <fullName evidence="4">DUF218 domain-containing protein</fullName>
    </recommendedName>
</protein>
<comment type="caution">
    <text evidence="2">The sequence shown here is derived from an EMBL/GenBank/DDBJ whole genome shotgun (WGS) entry which is preliminary data.</text>
</comment>
<evidence type="ECO:0000313" key="3">
    <source>
        <dbReference type="Proteomes" id="UP000034354"/>
    </source>
</evidence>
<dbReference type="AlphaFoldDB" id="A0A0G1MF87"/>